<dbReference type="InterPro" id="IPR003841">
    <property type="entry name" value="Na/Pi_transpt"/>
</dbReference>
<keyword evidence="9" id="KW-1185">Reference proteome</keyword>
<feature type="transmembrane region" description="Helical" evidence="7">
    <location>
        <begin position="84"/>
        <end position="108"/>
    </location>
</feature>
<sequence>MNGMNLHLALTFLGGVGLFLLGMRLMTDGLKVAAGDALREILARGTATTPRGIISGIGITAVVQSSSAVIFATVGFVNAGLLTLFQAIGVIIGSNIGTTATSWLVALVGFKVDLQALALPAVAIGMLLRVTGQGKRRAYLGDALTGFGIFFLGLDVLKASFGDFGEGFDLAEHTGNGVWSLLMFTAIGVIMTVVMNSSSASLAITLTAAGTGLIPLTSAAAMVIGANVGTTSTALFAVIGATSSAKRAAMAHVLFNVVVGIVAFIGLPALLWLVAQATQLMRLEPGPATSLAIFHTTTKLLGMAIFWPLTPRLVGFLERRFRSAEEDEGQPRHLDRNIASTPDLALDALNMELKRIGEIARRGARDVVSMEGSAAIARLRQDRAIVDRLILATAEFSNRAQYGDIPASIADGFPLAMRIGRYYGDIVEHVEEIAKLEATLSSPTDPAISEALTEFRRETAHFLALADPDAEGFEMKPIKHAIKDFADDYQSLKNLLLRAGADDRLPVRQMVARLDELSHVRRIVDQAYKAAKYTRRLRKQLYQHRDEPPTTEDSDTYRDEAVMEMTGAPTPSAIQNEDERSEATYRTASADADEAQPKSPG</sequence>
<proteinExistence type="predicted"/>
<dbReference type="Proteomes" id="UP001327459">
    <property type="component" value="Chromosome"/>
</dbReference>
<organism evidence="8 9">
    <name type="scientific">Guyparkeria halophila</name>
    <dbReference type="NCBI Taxonomy" id="47960"/>
    <lineage>
        <taxon>Bacteria</taxon>
        <taxon>Pseudomonadati</taxon>
        <taxon>Pseudomonadota</taxon>
        <taxon>Gammaproteobacteria</taxon>
        <taxon>Chromatiales</taxon>
        <taxon>Thioalkalibacteraceae</taxon>
        <taxon>Guyparkeria</taxon>
    </lineage>
</organism>
<reference evidence="8 9" key="1">
    <citation type="submission" date="2023-11" db="EMBL/GenBank/DDBJ databases">
        <title>MicrobeMod: A computational toolkit for identifying prokaryotic methylation and restriction-modification with nanopore sequencing.</title>
        <authorList>
            <person name="Crits-Christoph A."/>
            <person name="Kang S.C."/>
            <person name="Lee H."/>
            <person name="Ostrov N."/>
        </authorList>
    </citation>
    <scope>NUCLEOTIDE SEQUENCE [LARGE SCALE GENOMIC DNA]</scope>
    <source>
        <strain evidence="8 9">ATCC 49870</strain>
    </source>
</reference>
<evidence type="ECO:0000313" key="9">
    <source>
        <dbReference type="Proteomes" id="UP001327459"/>
    </source>
</evidence>
<dbReference type="Pfam" id="PF02690">
    <property type="entry name" value="Na_Pi_cotrans"/>
    <property type="match status" value="2"/>
</dbReference>
<feature type="transmembrane region" description="Helical" evidence="7">
    <location>
        <begin position="200"/>
        <end position="216"/>
    </location>
</feature>
<keyword evidence="3 7" id="KW-0812">Transmembrane</keyword>
<dbReference type="NCBIfam" id="NF037997">
    <property type="entry name" value="Na_Pi_symport"/>
    <property type="match status" value="1"/>
</dbReference>
<dbReference type="PANTHER" id="PTHR10010">
    <property type="entry name" value="SOLUTE CARRIER FAMILY 34 SODIUM PHOSPHATE , MEMBER 2-RELATED"/>
    <property type="match status" value="1"/>
</dbReference>
<protein>
    <submittedName>
        <fullName evidence="8">Na/Pi symporter</fullName>
    </submittedName>
</protein>
<evidence type="ECO:0000256" key="6">
    <source>
        <dbReference type="SAM" id="MobiDB-lite"/>
    </source>
</evidence>
<evidence type="ECO:0000256" key="2">
    <source>
        <dbReference type="ARBA" id="ARBA00022475"/>
    </source>
</evidence>
<name>A0ABZ0YVJ6_9GAMM</name>
<feature type="transmembrane region" description="Helical" evidence="7">
    <location>
        <begin position="139"/>
        <end position="157"/>
    </location>
</feature>
<comment type="subcellular location">
    <subcellularLocation>
        <location evidence="1">Cell membrane</location>
        <topology evidence="1">Multi-pass membrane protein</topology>
    </subcellularLocation>
</comment>
<feature type="transmembrane region" description="Helical" evidence="7">
    <location>
        <begin position="253"/>
        <end position="275"/>
    </location>
</feature>
<keyword evidence="5 7" id="KW-0472">Membrane</keyword>
<gene>
    <name evidence="8" type="ORF">SR882_07510</name>
</gene>
<evidence type="ECO:0000313" key="8">
    <source>
        <dbReference type="EMBL" id="WQH15609.1"/>
    </source>
</evidence>
<evidence type="ECO:0000256" key="3">
    <source>
        <dbReference type="ARBA" id="ARBA00022692"/>
    </source>
</evidence>
<evidence type="ECO:0000256" key="4">
    <source>
        <dbReference type="ARBA" id="ARBA00022989"/>
    </source>
</evidence>
<dbReference type="EMBL" id="CP140153">
    <property type="protein sequence ID" value="WQH15609.1"/>
    <property type="molecule type" value="Genomic_DNA"/>
</dbReference>
<feature type="transmembrane region" description="Helical" evidence="7">
    <location>
        <begin position="177"/>
        <end position="195"/>
    </location>
</feature>
<accession>A0ABZ0YVJ6</accession>
<keyword evidence="4 7" id="KW-1133">Transmembrane helix</keyword>
<dbReference type="RefSeq" id="WP_322520636.1">
    <property type="nucleotide sequence ID" value="NZ_CP140153.1"/>
</dbReference>
<feature type="transmembrane region" description="Helical" evidence="7">
    <location>
        <begin position="287"/>
        <end position="310"/>
    </location>
</feature>
<evidence type="ECO:0000256" key="5">
    <source>
        <dbReference type="ARBA" id="ARBA00023136"/>
    </source>
</evidence>
<evidence type="ECO:0000256" key="7">
    <source>
        <dbReference type="SAM" id="Phobius"/>
    </source>
</evidence>
<keyword evidence="2" id="KW-1003">Cell membrane</keyword>
<feature type="transmembrane region" description="Helical" evidence="7">
    <location>
        <begin position="53"/>
        <end position="77"/>
    </location>
</feature>
<feature type="region of interest" description="Disordered" evidence="6">
    <location>
        <begin position="541"/>
        <end position="601"/>
    </location>
</feature>
<evidence type="ECO:0000256" key="1">
    <source>
        <dbReference type="ARBA" id="ARBA00004651"/>
    </source>
</evidence>
<dbReference type="PANTHER" id="PTHR10010:SF46">
    <property type="entry name" value="SODIUM-DEPENDENT PHOSPHATE TRANSPORT PROTEIN 2B"/>
    <property type="match status" value="1"/>
</dbReference>
<feature type="transmembrane region" description="Helical" evidence="7">
    <location>
        <begin position="114"/>
        <end position="132"/>
    </location>
</feature>